<dbReference type="PANTHER" id="PTHR11096:SF0">
    <property type="entry name" value="RNA 3'-TERMINAL PHOSPHATE CYCLASE"/>
    <property type="match status" value="1"/>
</dbReference>
<dbReference type="SUPFAM" id="SSF55205">
    <property type="entry name" value="EPT/RTPC-like"/>
    <property type="match status" value="1"/>
</dbReference>
<keyword evidence="3" id="KW-1185">Reference proteome</keyword>
<organism evidence="2 3">
    <name type="scientific">Baudoinia panamericana (strain UAMH 10762)</name>
    <name type="common">Angels' share fungus</name>
    <name type="synonym">Baudoinia compniacensis (strain UAMH 10762)</name>
    <dbReference type="NCBI Taxonomy" id="717646"/>
    <lineage>
        <taxon>Eukaryota</taxon>
        <taxon>Fungi</taxon>
        <taxon>Dikarya</taxon>
        <taxon>Ascomycota</taxon>
        <taxon>Pezizomycotina</taxon>
        <taxon>Dothideomycetes</taxon>
        <taxon>Dothideomycetidae</taxon>
        <taxon>Mycosphaerellales</taxon>
        <taxon>Teratosphaeriaceae</taxon>
        <taxon>Baudoinia</taxon>
    </lineage>
</organism>
<dbReference type="RefSeq" id="XP_007678564.1">
    <property type="nucleotide sequence ID" value="XM_007680374.1"/>
</dbReference>
<dbReference type="STRING" id="717646.M2MRT4"/>
<dbReference type="InterPro" id="IPR037136">
    <property type="entry name" value="RNA3'_phos_cyclase_dom_sf"/>
</dbReference>
<accession>M2MRT4</accession>
<protein>
    <recommendedName>
        <fullName evidence="1">RNA 3'-terminal phosphate cyclase domain-containing protein</fullName>
    </recommendedName>
</protein>
<dbReference type="GO" id="GO:0006396">
    <property type="term" value="P:RNA processing"/>
    <property type="evidence" value="ECO:0007669"/>
    <property type="project" value="InterPro"/>
</dbReference>
<name>M2MRT4_BAUPA</name>
<proteinExistence type="predicted"/>
<dbReference type="eggNOG" id="KOG3980">
    <property type="taxonomic scope" value="Eukaryota"/>
</dbReference>
<dbReference type="InterPro" id="IPR013792">
    <property type="entry name" value="RNA3'P_cycl/enolpyr_Trfase_a/b"/>
</dbReference>
<dbReference type="InterPro" id="IPR000228">
    <property type="entry name" value="RNA3'_term_phos_cyc"/>
</dbReference>
<evidence type="ECO:0000313" key="3">
    <source>
        <dbReference type="Proteomes" id="UP000011761"/>
    </source>
</evidence>
<dbReference type="OMA" id="HAKTARW"/>
<dbReference type="KEGG" id="bcom:BAUCODRAFT_26381"/>
<dbReference type="PANTHER" id="PTHR11096">
    <property type="entry name" value="RNA 3' TERMINAL PHOSPHATE CYCLASE"/>
    <property type="match status" value="1"/>
</dbReference>
<evidence type="ECO:0000259" key="1">
    <source>
        <dbReference type="Pfam" id="PF01137"/>
    </source>
</evidence>
<evidence type="ECO:0000313" key="2">
    <source>
        <dbReference type="EMBL" id="EMC94203.1"/>
    </source>
</evidence>
<sequence length="469" mass="51327">MAAAPPGSLSLDGRTLEGGGQLLRIAVCLAALTGSPVQIHNIRGNRSGGGGLKAQHLACVDWLGRACQAHVEGAVKCSRTLSFVPAGAKFGFPALPPVFKKQTLSDGRRVWDSSINIGTAGSTGLALQAVLPFVLFTRFPSTLPIRLTFTGGTNVSGSPSFEYITQVLLPTLQALGFPEMHAKLEKRGWSHGGTSIGSFTLEISARAFVRWPEPFRLWRSEEQVGRLVRPSNVQATFIAPSSCHDHFRQRFRQALEDAFQGGERAQPMDTEVTCENSKHDKRLYFIVVATISTGKQFPTHHATVLTVEDDPKYPLVRVGRDWLYDRKIRSHEAATDELVEQVLSSLQDEWRSGAYADEHLRDQLAIFQALVNGQSWVFPGLDIPSQGRSEERAEKGVPRKLRAPSLHTQTAEWVAAEMLGTNFDGNGYCEGAAYRPSVIKAFTTEDGKDHSGGFVTATLENDMDNLKVS</sequence>
<dbReference type="HOGENOM" id="CLU_027882_3_0_1"/>
<dbReference type="GeneID" id="19110415"/>
<dbReference type="InterPro" id="IPR023797">
    <property type="entry name" value="RNA3'_phos_cyclase_dom"/>
</dbReference>
<dbReference type="Pfam" id="PF01137">
    <property type="entry name" value="RTC"/>
    <property type="match status" value="1"/>
</dbReference>
<dbReference type="Gene3D" id="3.65.10.20">
    <property type="entry name" value="RNA 3'-terminal phosphate cyclase domain"/>
    <property type="match status" value="2"/>
</dbReference>
<dbReference type="Proteomes" id="UP000011761">
    <property type="component" value="Unassembled WGS sequence"/>
</dbReference>
<dbReference type="OrthoDB" id="25029at2759"/>
<feature type="domain" description="RNA 3'-terminal phosphate cyclase" evidence="1">
    <location>
        <begin position="16"/>
        <end position="423"/>
    </location>
</feature>
<gene>
    <name evidence="2" type="ORF">BAUCODRAFT_26381</name>
</gene>
<dbReference type="EMBL" id="KB445559">
    <property type="protein sequence ID" value="EMC94203.1"/>
    <property type="molecule type" value="Genomic_DNA"/>
</dbReference>
<dbReference type="GO" id="GO:0003963">
    <property type="term" value="F:RNA-3'-phosphate cyclase activity"/>
    <property type="evidence" value="ECO:0007669"/>
    <property type="project" value="TreeGrafter"/>
</dbReference>
<dbReference type="AlphaFoldDB" id="M2MRT4"/>
<reference evidence="2 3" key="1">
    <citation type="journal article" date="2012" name="PLoS Pathog.">
        <title>Diverse lifestyles and strategies of plant pathogenesis encoded in the genomes of eighteen Dothideomycetes fungi.</title>
        <authorList>
            <person name="Ohm R.A."/>
            <person name="Feau N."/>
            <person name="Henrissat B."/>
            <person name="Schoch C.L."/>
            <person name="Horwitz B.A."/>
            <person name="Barry K.W."/>
            <person name="Condon B.J."/>
            <person name="Copeland A.C."/>
            <person name="Dhillon B."/>
            <person name="Glaser F."/>
            <person name="Hesse C.N."/>
            <person name="Kosti I."/>
            <person name="LaButti K."/>
            <person name="Lindquist E.A."/>
            <person name="Lucas S."/>
            <person name="Salamov A.A."/>
            <person name="Bradshaw R.E."/>
            <person name="Ciuffetti L."/>
            <person name="Hamelin R.C."/>
            <person name="Kema G.H.J."/>
            <person name="Lawrence C."/>
            <person name="Scott J.A."/>
            <person name="Spatafora J.W."/>
            <person name="Turgeon B.G."/>
            <person name="de Wit P.J.G.M."/>
            <person name="Zhong S."/>
            <person name="Goodwin S.B."/>
            <person name="Grigoriev I.V."/>
        </authorList>
    </citation>
    <scope>NUCLEOTIDE SEQUENCE [LARGE SCALE GENOMIC DNA]</scope>
    <source>
        <strain evidence="2 3">UAMH 10762</strain>
    </source>
</reference>
<dbReference type="GO" id="GO:0005634">
    <property type="term" value="C:nucleus"/>
    <property type="evidence" value="ECO:0007669"/>
    <property type="project" value="TreeGrafter"/>
</dbReference>